<protein>
    <submittedName>
        <fullName evidence="7">Mitochondrial (AtMSH1) (MutS protein homolog 1) (Protein CHLOROPLAST MUTATOR)</fullName>
    </submittedName>
</protein>
<evidence type="ECO:0000256" key="4">
    <source>
        <dbReference type="ARBA" id="ARBA00023125"/>
    </source>
</evidence>
<feature type="domain" description="DNA mismatch repair proteins mutS family" evidence="6">
    <location>
        <begin position="888"/>
        <end position="1077"/>
    </location>
</feature>
<keyword evidence="4" id="KW-0238">DNA-binding</keyword>
<proteinExistence type="predicted"/>
<dbReference type="InterPro" id="IPR053276">
    <property type="entry name" value="MtDNA_mismatch_repair_MutS"/>
</dbReference>
<dbReference type="Proteomes" id="UP001642464">
    <property type="component" value="Unassembled WGS sequence"/>
</dbReference>
<evidence type="ECO:0000256" key="5">
    <source>
        <dbReference type="SAM" id="MobiDB-lite"/>
    </source>
</evidence>
<evidence type="ECO:0000313" key="8">
    <source>
        <dbReference type="Proteomes" id="UP001642464"/>
    </source>
</evidence>
<reference evidence="7 8" key="1">
    <citation type="submission" date="2024-02" db="EMBL/GenBank/DDBJ databases">
        <authorList>
            <person name="Chen Y."/>
            <person name="Shah S."/>
            <person name="Dougan E. K."/>
            <person name="Thang M."/>
            <person name="Chan C."/>
        </authorList>
    </citation>
    <scope>NUCLEOTIDE SEQUENCE [LARGE SCALE GENOMIC DNA]</scope>
</reference>
<dbReference type="InterPro" id="IPR000432">
    <property type="entry name" value="DNA_mismatch_repair_MutS_C"/>
</dbReference>
<dbReference type="PANTHER" id="PTHR48448">
    <property type="entry name" value="MUTL PROTEIN ISOFORM 1"/>
    <property type="match status" value="1"/>
</dbReference>
<dbReference type="SUPFAM" id="SSF55271">
    <property type="entry name" value="DNA repair protein MutS, domain I"/>
    <property type="match status" value="1"/>
</dbReference>
<accession>A0ABP0SJ44</accession>
<dbReference type="Pfam" id="PF01624">
    <property type="entry name" value="MutS_I"/>
    <property type="match status" value="1"/>
</dbReference>
<name>A0ABP0SJ44_9DINO</name>
<organism evidence="7 8">
    <name type="scientific">Durusdinium trenchii</name>
    <dbReference type="NCBI Taxonomy" id="1381693"/>
    <lineage>
        <taxon>Eukaryota</taxon>
        <taxon>Sar</taxon>
        <taxon>Alveolata</taxon>
        <taxon>Dinophyceae</taxon>
        <taxon>Suessiales</taxon>
        <taxon>Symbiodiniaceae</taxon>
        <taxon>Durusdinium</taxon>
    </lineage>
</organism>
<keyword evidence="2" id="KW-0227">DNA damage</keyword>
<evidence type="ECO:0000256" key="1">
    <source>
        <dbReference type="ARBA" id="ARBA00022741"/>
    </source>
</evidence>
<dbReference type="InterPro" id="IPR016151">
    <property type="entry name" value="DNA_mismatch_repair_MutS_N"/>
</dbReference>
<evidence type="ECO:0000259" key="6">
    <source>
        <dbReference type="SMART" id="SM00534"/>
    </source>
</evidence>
<sequence length="1296" mass="143732">MLAIHGQWPPSPKAGAQELRASSSTRTGRGHRMTGWCSIHSVARPAAAVAATISVRRAGRLSVSTQVRKRSDEGSSKKKVVCLAPLAEEAMISLRQPGPPPFRKALLEAFKKEIQSFHPDVHKGDRQLLVERLRNCRLGKDARSFNLEAEQAQQVTKAYVQKLWTLAADKGLAVDSDGVKMRSAAAHLARCFLEEATEPQETITENLSPETAGWKALATWLSERALEREPGSQLKADDFHEDVSPFWRKQLERVNRPEALRLVHQLGGDNLFGWLRSMAGGRSTGLFDKALRWKANMPDYVLLVQVGDFFEAWGVDAVMLVQWCGLNPMARRARAGFPVNAASLQQTIDSLTRVELSVAVYVQSAENKTKRILRQVLTPGAPTYLYGHELGKEQAGDFSEGRPYIAMRLRTNGLLFAEIRPFRREVCFREDVTPEAVEALLADHDGVAWPVFVDGSTTQVKKWKWFPKERRWMNLPTEVRDDYFLNRCCQDLCQLLQLSQDPPFVHVRLDTDDGALQPLTLSTAKNLGVLHQSGVPLLVAHALPQETPVAARRLMRRWLLAPRSEECVHAMRLMLKAFISNEAMILPSLQRVPPVAKVVAYITAQTANERLFRDIKDCMEGLQTFLQNDRYSALWDPLLSIAAIETGLDNLDRQKFLSEIVRVLALFEMRLQDPSQPDDPAANCSISRDADTQRAVERLFESNEAFRGIASQQQESISKAYRGFICKPQGLNAARDDLCKALQEGLPSTHTDMLVYNPFDNDICFKKKPLGGDCHGAHDRRGKAKKERFTTKKLEGALQRYLMEAKRTEQATQAVLVQLCGELSGHVAALRTAVTAAELLITAHAHASHAFRCGWTLPRISGQTLEATIAPYWMDSGDAVFSHVVLEPHGAIATGPNMSGKSTLMRAIGACSLLANCGFLCPCKSNATVPRYRQVVWVAAEGDRPAEGVSAFGQEAMISAALLRRAEPGTLALVDEFGRGTEPRAAKAAVCALIEELAARGTQFVVATHLHAILNAKLRLDGPAPVPWRMGMRQEAGYVSWTYQLEMGICRDSLAAQTLEHFGWTKSALQRFHELIEVQDNDSDGAADYRLESAENALDADIKTTCQEPTDEKKASKARDPEEVVLAMMSSLLSTDAQVVRLCPTEAPPAPLCAGAAVLYALCLSGQMLYIGQSDHFRQRMRQHRQRFGRRLESVLLLPVANTAEARQLETTLQRQLLRAGIALESSHDSQHRNFSARNALKLDHQVAIAEAFDSSQETTLEGASAGLAAERRRLQCLAAELLEVAERLERHSTEL</sequence>
<evidence type="ECO:0000313" key="7">
    <source>
        <dbReference type="EMBL" id="CAK9112418.1"/>
    </source>
</evidence>
<dbReference type="SUPFAM" id="SSF52540">
    <property type="entry name" value="P-loop containing nucleoside triphosphate hydrolases"/>
    <property type="match status" value="1"/>
</dbReference>
<gene>
    <name evidence="7" type="ORF">SCF082_LOCUS52120</name>
</gene>
<dbReference type="Pfam" id="PF00488">
    <property type="entry name" value="MutS_V"/>
    <property type="match status" value="1"/>
</dbReference>
<dbReference type="Gene3D" id="3.40.50.300">
    <property type="entry name" value="P-loop containing nucleotide triphosphate hydrolases"/>
    <property type="match status" value="1"/>
</dbReference>
<dbReference type="SMART" id="SM00534">
    <property type="entry name" value="MUTSac"/>
    <property type="match status" value="1"/>
</dbReference>
<dbReference type="InterPro" id="IPR027417">
    <property type="entry name" value="P-loop_NTPase"/>
</dbReference>
<keyword evidence="8" id="KW-1185">Reference proteome</keyword>
<dbReference type="InterPro" id="IPR007695">
    <property type="entry name" value="DNA_mismatch_repair_MutS-lik_N"/>
</dbReference>
<evidence type="ECO:0000256" key="3">
    <source>
        <dbReference type="ARBA" id="ARBA00022840"/>
    </source>
</evidence>
<keyword evidence="3" id="KW-0067">ATP-binding</keyword>
<evidence type="ECO:0000256" key="2">
    <source>
        <dbReference type="ARBA" id="ARBA00022763"/>
    </source>
</evidence>
<dbReference type="Gene3D" id="3.40.1170.10">
    <property type="entry name" value="DNA repair protein MutS, domain I"/>
    <property type="match status" value="1"/>
</dbReference>
<keyword evidence="1" id="KW-0547">Nucleotide-binding</keyword>
<feature type="region of interest" description="Disordered" evidence="5">
    <location>
        <begin position="1"/>
        <end position="32"/>
    </location>
</feature>
<comment type="caution">
    <text evidence="7">The sequence shown here is derived from an EMBL/GenBank/DDBJ whole genome shotgun (WGS) entry which is preliminary data.</text>
</comment>
<dbReference type="EMBL" id="CAXAMM010043940">
    <property type="protein sequence ID" value="CAK9112418.1"/>
    <property type="molecule type" value="Genomic_DNA"/>
</dbReference>
<dbReference type="PANTHER" id="PTHR48448:SF1">
    <property type="entry name" value="MUTL PROTEIN ISOFORM 1"/>
    <property type="match status" value="1"/>
</dbReference>